<keyword evidence="3" id="KW-1185">Reference proteome</keyword>
<sequence>MAFATSPSPPTFKYNQTLVSIFNGEAYDYWSIQMQTLFISQDLWDVIENDYPVPESQDELATWTTAKQKEYKQNQQHNAKALLFIQQGVSREIFPRIMQAKNAKEAWETLKNEFKGTNKADKVELPLVVRLLHYYAGERDQANHTFELSSIDVAFKVGPALACGNTLVVKTAKNAPLTGLFAAQLFHEVPLMLHWILRNTDNQCCIGFYSISNAYFVTGWSSTRGSKCCVWFWPHCWFSSCQSYGCGQGDPLNTYMSI</sequence>
<evidence type="ECO:0000259" key="1">
    <source>
        <dbReference type="Pfam" id="PF00171"/>
    </source>
</evidence>
<accession>A0A445KBP1</accession>
<evidence type="ECO:0000313" key="3">
    <source>
        <dbReference type="Proteomes" id="UP000289340"/>
    </source>
</evidence>
<organism evidence="2 3">
    <name type="scientific">Glycine soja</name>
    <name type="common">Wild soybean</name>
    <dbReference type="NCBI Taxonomy" id="3848"/>
    <lineage>
        <taxon>Eukaryota</taxon>
        <taxon>Viridiplantae</taxon>
        <taxon>Streptophyta</taxon>
        <taxon>Embryophyta</taxon>
        <taxon>Tracheophyta</taxon>
        <taxon>Spermatophyta</taxon>
        <taxon>Magnoliopsida</taxon>
        <taxon>eudicotyledons</taxon>
        <taxon>Gunneridae</taxon>
        <taxon>Pentapetalae</taxon>
        <taxon>rosids</taxon>
        <taxon>fabids</taxon>
        <taxon>Fabales</taxon>
        <taxon>Fabaceae</taxon>
        <taxon>Papilionoideae</taxon>
        <taxon>50 kb inversion clade</taxon>
        <taxon>NPAAA clade</taxon>
        <taxon>indigoferoid/millettioid clade</taxon>
        <taxon>Phaseoleae</taxon>
        <taxon>Glycine</taxon>
        <taxon>Glycine subgen. Soja</taxon>
    </lineage>
</organism>
<dbReference type="SUPFAM" id="SSF53720">
    <property type="entry name" value="ALDH-like"/>
    <property type="match status" value="1"/>
</dbReference>
<feature type="domain" description="Aldehyde dehydrogenase" evidence="1">
    <location>
        <begin position="153"/>
        <end position="189"/>
    </location>
</feature>
<dbReference type="GO" id="GO:0016491">
    <property type="term" value="F:oxidoreductase activity"/>
    <property type="evidence" value="ECO:0007669"/>
    <property type="project" value="InterPro"/>
</dbReference>
<dbReference type="AlphaFoldDB" id="A0A445KBP1"/>
<dbReference type="InterPro" id="IPR015590">
    <property type="entry name" value="Aldehyde_DH_dom"/>
</dbReference>
<evidence type="ECO:0000313" key="2">
    <source>
        <dbReference type="EMBL" id="RZC08169.1"/>
    </source>
</evidence>
<dbReference type="InterPro" id="IPR016162">
    <property type="entry name" value="Ald_DH_N"/>
</dbReference>
<dbReference type="Proteomes" id="UP000289340">
    <property type="component" value="Chromosome 6"/>
</dbReference>
<gene>
    <name evidence="2" type="ORF">D0Y65_015070</name>
</gene>
<dbReference type="PANTHER" id="PTHR35317:SF35">
    <property type="entry name" value="DUF4219 DOMAIN-CONTAINING PROTEIN"/>
    <property type="match status" value="1"/>
</dbReference>
<comment type="caution">
    <text evidence="2">The sequence shown here is derived from an EMBL/GenBank/DDBJ whole genome shotgun (WGS) entry which is preliminary data.</text>
</comment>
<reference evidence="2 3" key="1">
    <citation type="submission" date="2018-09" db="EMBL/GenBank/DDBJ databases">
        <title>A high-quality reference genome of wild soybean provides a powerful tool to mine soybean genomes.</title>
        <authorList>
            <person name="Xie M."/>
            <person name="Chung C.Y.L."/>
            <person name="Li M.-W."/>
            <person name="Wong F.-L."/>
            <person name="Chan T.-F."/>
            <person name="Lam H.-M."/>
        </authorList>
    </citation>
    <scope>NUCLEOTIDE SEQUENCE [LARGE SCALE GENOMIC DNA]</scope>
    <source>
        <strain evidence="3">cv. W05</strain>
        <tissue evidence="2">Hypocotyl of etiolated seedlings</tissue>
    </source>
</reference>
<name>A0A445KBP1_GLYSO</name>
<dbReference type="InterPro" id="IPR016161">
    <property type="entry name" value="Ald_DH/histidinol_DH"/>
</dbReference>
<dbReference type="Gene3D" id="3.40.605.10">
    <property type="entry name" value="Aldehyde Dehydrogenase, Chain A, domain 1"/>
    <property type="match status" value="1"/>
</dbReference>
<protein>
    <recommendedName>
        <fullName evidence="1">Aldehyde dehydrogenase domain-containing protein</fullName>
    </recommendedName>
</protein>
<proteinExistence type="predicted"/>
<dbReference type="Pfam" id="PF14223">
    <property type="entry name" value="Retrotran_gag_2"/>
    <property type="match status" value="1"/>
</dbReference>
<dbReference type="PANTHER" id="PTHR35317">
    <property type="entry name" value="OS04G0629600 PROTEIN"/>
    <property type="match status" value="1"/>
</dbReference>
<dbReference type="Pfam" id="PF00171">
    <property type="entry name" value="Aldedh"/>
    <property type="match status" value="1"/>
</dbReference>
<dbReference type="EMBL" id="QZWG01000006">
    <property type="protein sequence ID" value="RZC08169.1"/>
    <property type="molecule type" value="Genomic_DNA"/>
</dbReference>